<evidence type="ECO:0000313" key="2">
    <source>
        <dbReference type="Proteomes" id="UP001595741"/>
    </source>
</evidence>
<evidence type="ECO:0000313" key="1">
    <source>
        <dbReference type="EMBL" id="MFC3531737.1"/>
    </source>
</evidence>
<sequence length="43" mass="4400">MNLLQRLSLLAILGIVLASAVNHFLLQPAASAQAATPASSQAQ</sequence>
<reference evidence="2" key="1">
    <citation type="journal article" date="2019" name="Int. J. Syst. Evol. Microbiol.">
        <title>The Global Catalogue of Microorganisms (GCM) 10K type strain sequencing project: providing services to taxonomists for standard genome sequencing and annotation.</title>
        <authorList>
            <consortium name="The Broad Institute Genomics Platform"/>
            <consortium name="The Broad Institute Genome Sequencing Center for Infectious Disease"/>
            <person name="Wu L."/>
            <person name="Ma J."/>
        </authorList>
    </citation>
    <scope>NUCLEOTIDE SEQUENCE [LARGE SCALE GENOMIC DNA]</scope>
    <source>
        <strain evidence="2">KCTC 42742</strain>
    </source>
</reference>
<protein>
    <submittedName>
        <fullName evidence="1">Uncharacterized protein</fullName>
    </submittedName>
</protein>
<keyword evidence="2" id="KW-1185">Reference proteome</keyword>
<dbReference type="Proteomes" id="UP001595741">
    <property type="component" value="Unassembled WGS sequence"/>
</dbReference>
<proteinExistence type="predicted"/>
<name>A0ABV7REQ6_9NEIS</name>
<dbReference type="RefSeq" id="WP_386089584.1">
    <property type="nucleotide sequence ID" value="NZ_JBHRXN010000011.1"/>
</dbReference>
<dbReference type="EMBL" id="JBHRXN010000011">
    <property type="protein sequence ID" value="MFC3531737.1"/>
    <property type="molecule type" value="Genomic_DNA"/>
</dbReference>
<gene>
    <name evidence="1" type="ORF">ACFOLG_06010</name>
</gene>
<accession>A0ABV7REQ6</accession>
<organism evidence="1 2">
    <name type="scientific">Vogesella facilis</name>
    <dbReference type="NCBI Taxonomy" id="1655232"/>
    <lineage>
        <taxon>Bacteria</taxon>
        <taxon>Pseudomonadati</taxon>
        <taxon>Pseudomonadota</taxon>
        <taxon>Betaproteobacteria</taxon>
        <taxon>Neisseriales</taxon>
        <taxon>Chromobacteriaceae</taxon>
        <taxon>Vogesella</taxon>
    </lineage>
</organism>
<comment type="caution">
    <text evidence="1">The sequence shown here is derived from an EMBL/GenBank/DDBJ whole genome shotgun (WGS) entry which is preliminary data.</text>
</comment>